<evidence type="ECO:0000259" key="8">
    <source>
        <dbReference type="Pfam" id="PF08281"/>
    </source>
</evidence>
<feature type="domain" description="RNA polymerase sigma factor 70 region 4 type 2" evidence="8">
    <location>
        <begin position="110"/>
        <end position="160"/>
    </location>
</feature>
<accession>A0A1G5AFH4</accession>
<feature type="domain" description="RNA polymerase sigma-70 region 2" evidence="7">
    <location>
        <begin position="15"/>
        <end position="81"/>
    </location>
</feature>
<dbReference type="InterPro" id="IPR013324">
    <property type="entry name" value="RNA_pol_sigma_r3/r4-like"/>
</dbReference>
<dbReference type="InterPro" id="IPR013249">
    <property type="entry name" value="RNA_pol_sigma70_r4_t2"/>
</dbReference>
<evidence type="ECO:0000313" key="9">
    <source>
        <dbReference type="EMBL" id="SCX76633.1"/>
    </source>
</evidence>
<keyword evidence="5" id="KW-0804">Transcription</keyword>
<reference evidence="9 10" key="1">
    <citation type="submission" date="2016-10" db="EMBL/GenBank/DDBJ databases">
        <authorList>
            <person name="de Groot N.N."/>
        </authorList>
    </citation>
    <scope>NUCLEOTIDE SEQUENCE [LARGE SCALE GENOMIC DNA]</scope>
    <source>
        <strain evidence="9 10">AA1</strain>
    </source>
</reference>
<keyword evidence="4" id="KW-0238">DNA-binding</keyword>
<evidence type="ECO:0000256" key="5">
    <source>
        <dbReference type="ARBA" id="ARBA00023163"/>
    </source>
</evidence>
<dbReference type="SUPFAM" id="SSF88946">
    <property type="entry name" value="Sigma2 domain of RNA polymerase sigma factors"/>
    <property type="match status" value="1"/>
</dbReference>
<proteinExistence type="inferred from homology"/>
<evidence type="ECO:0000256" key="1">
    <source>
        <dbReference type="ARBA" id="ARBA00010641"/>
    </source>
</evidence>
<name>A0A1G5AFH4_9BACT</name>
<dbReference type="InterPro" id="IPR039425">
    <property type="entry name" value="RNA_pol_sigma-70-like"/>
</dbReference>
<keyword evidence="3" id="KW-0731">Sigma factor</keyword>
<dbReference type="GO" id="GO:0006352">
    <property type="term" value="P:DNA-templated transcription initiation"/>
    <property type="evidence" value="ECO:0007669"/>
    <property type="project" value="InterPro"/>
</dbReference>
<dbReference type="STRING" id="419481.SAMN05216233_101137"/>
<dbReference type="InterPro" id="IPR007627">
    <property type="entry name" value="RNA_pol_sigma70_r2"/>
</dbReference>
<dbReference type="CDD" id="cd06171">
    <property type="entry name" value="Sigma70_r4"/>
    <property type="match status" value="1"/>
</dbReference>
<dbReference type="GO" id="GO:0003677">
    <property type="term" value="F:DNA binding"/>
    <property type="evidence" value="ECO:0007669"/>
    <property type="project" value="UniProtKB-KW"/>
</dbReference>
<dbReference type="EMBL" id="FMUX01000001">
    <property type="protein sequence ID" value="SCX76633.1"/>
    <property type="molecule type" value="Genomic_DNA"/>
</dbReference>
<gene>
    <name evidence="9" type="ORF">SAMN05216233_101137</name>
</gene>
<evidence type="ECO:0000259" key="7">
    <source>
        <dbReference type="Pfam" id="PF04542"/>
    </source>
</evidence>
<dbReference type="Pfam" id="PF08281">
    <property type="entry name" value="Sigma70_r4_2"/>
    <property type="match status" value="1"/>
</dbReference>
<dbReference type="Gene3D" id="1.10.1740.10">
    <property type="match status" value="1"/>
</dbReference>
<dbReference type="SUPFAM" id="SSF88659">
    <property type="entry name" value="Sigma3 and sigma4 domains of RNA polymerase sigma factors"/>
    <property type="match status" value="1"/>
</dbReference>
<dbReference type="Pfam" id="PF04542">
    <property type="entry name" value="Sigma70_r2"/>
    <property type="match status" value="1"/>
</dbReference>
<evidence type="ECO:0000256" key="2">
    <source>
        <dbReference type="ARBA" id="ARBA00023015"/>
    </source>
</evidence>
<protein>
    <submittedName>
        <fullName evidence="9">RNA polymerase sigma-70 factor, ECF subfamily</fullName>
    </submittedName>
</protein>
<dbReference type="GO" id="GO:0016987">
    <property type="term" value="F:sigma factor activity"/>
    <property type="evidence" value="ECO:0007669"/>
    <property type="project" value="UniProtKB-KW"/>
</dbReference>
<dbReference type="NCBIfam" id="TIGR02937">
    <property type="entry name" value="sigma70-ECF"/>
    <property type="match status" value="1"/>
</dbReference>
<dbReference type="AlphaFoldDB" id="A0A1G5AFH4"/>
<dbReference type="PANTHER" id="PTHR43133">
    <property type="entry name" value="RNA POLYMERASE ECF-TYPE SIGMA FACTO"/>
    <property type="match status" value="1"/>
</dbReference>
<dbReference type="InterPro" id="IPR013325">
    <property type="entry name" value="RNA_pol_sigma_r2"/>
</dbReference>
<feature type="region of interest" description="Disordered" evidence="6">
    <location>
        <begin position="80"/>
        <end position="101"/>
    </location>
</feature>
<keyword evidence="10" id="KW-1185">Reference proteome</keyword>
<evidence type="ECO:0000256" key="3">
    <source>
        <dbReference type="ARBA" id="ARBA00023082"/>
    </source>
</evidence>
<dbReference type="Gene3D" id="1.10.10.10">
    <property type="entry name" value="Winged helix-like DNA-binding domain superfamily/Winged helix DNA-binding domain"/>
    <property type="match status" value="1"/>
</dbReference>
<dbReference type="InterPro" id="IPR014284">
    <property type="entry name" value="RNA_pol_sigma-70_dom"/>
</dbReference>
<dbReference type="InterPro" id="IPR036388">
    <property type="entry name" value="WH-like_DNA-bd_sf"/>
</dbReference>
<keyword evidence="2" id="KW-0805">Transcription regulation</keyword>
<evidence type="ECO:0000313" key="10">
    <source>
        <dbReference type="Proteomes" id="UP000198870"/>
    </source>
</evidence>
<sequence>MRALALGKERAFRELVERHQPGLYGFALRFCRVREEAEDMVQETFLRLFRNRHRFDTSGSVKAYLYKVCRNLLIDASRKKRPEPLEGTPDTDPAPSPFDTLSLKEGRHTLSRALDELPENQRTAMVLRHTQELSYAEISEVMGLSLSAVESLLVRARRSLRRRLQATAA</sequence>
<dbReference type="Proteomes" id="UP000198870">
    <property type="component" value="Unassembled WGS sequence"/>
</dbReference>
<organism evidence="9 10">
    <name type="scientific">Desulfoluna spongiiphila</name>
    <dbReference type="NCBI Taxonomy" id="419481"/>
    <lineage>
        <taxon>Bacteria</taxon>
        <taxon>Pseudomonadati</taxon>
        <taxon>Thermodesulfobacteriota</taxon>
        <taxon>Desulfobacteria</taxon>
        <taxon>Desulfobacterales</taxon>
        <taxon>Desulfolunaceae</taxon>
        <taxon>Desulfoluna</taxon>
    </lineage>
</organism>
<comment type="similarity">
    <text evidence="1">Belongs to the sigma-70 factor family. ECF subfamily.</text>
</comment>
<evidence type="ECO:0000256" key="4">
    <source>
        <dbReference type="ARBA" id="ARBA00023125"/>
    </source>
</evidence>
<evidence type="ECO:0000256" key="6">
    <source>
        <dbReference type="SAM" id="MobiDB-lite"/>
    </source>
</evidence>
<dbReference type="PANTHER" id="PTHR43133:SF8">
    <property type="entry name" value="RNA POLYMERASE SIGMA FACTOR HI_1459-RELATED"/>
    <property type="match status" value="1"/>
</dbReference>